<dbReference type="Pfam" id="PF03810">
    <property type="entry name" value="IBN_N"/>
    <property type="match status" value="1"/>
</dbReference>
<reference evidence="12" key="1">
    <citation type="submission" date="2015-07" db="EMBL/GenBank/DDBJ databases">
        <authorList>
            <person name="Teixeira M.M."/>
            <person name="Souza R.C."/>
            <person name="Almeida L.G."/>
            <person name="Vicente V.A."/>
            <person name="de Hoog S."/>
            <person name="Bocca A.L."/>
            <person name="de Almeida S.R."/>
            <person name="Vasconcelos A.T."/>
            <person name="Felipe M.S."/>
        </authorList>
    </citation>
    <scope>NUCLEOTIDE SEQUENCE [LARGE SCALE GENOMIC DNA]</scope>
    <source>
        <strain evidence="12">KSF</strain>
    </source>
</reference>
<dbReference type="GO" id="GO:0051292">
    <property type="term" value="P:nuclear pore complex assembly"/>
    <property type="evidence" value="ECO:0007669"/>
    <property type="project" value="EnsemblFungi"/>
</dbReference>
<dbReference type="eggNOG" id="KOG1241">
    <property type="taxonomic scope" value="Eukaryota"/>
</dbReference>
<evidence type="ECO:0000256" key="4">
    <source>
        <dbReference type="ARBA" id="ARBA00022490"/>
    </source>
</evidence>
<accession>A0A1C1CMQ8</accession>
<dbReference type="GO" id="GO:0042564">
    <property type="term" value="C:NLS-dependent protein nuclear import complex"/>
    <property type="evidence" value="ECO:0007669"/>
    <property type="project" value="EnsemblFungi"/>
</dbReference>
<dbReference type="Pfam" id="PF13513">
    <property type="entry name" value="HEAT_EZ"/>
    <property type="match status" value="1"/>
</dbReference>
<evidence type="ECO:0000256" key="1">
    <source>
        <dbReference type="ARBA" id="ARBA00004496"/>
    </source>
</evidence>
<gene>
    <name evidence="11" type="primary">kap95</name>
    <name evidence="11" type="ORF">CLCR_06580</name>
</gene>
<keyword evidence="12" id="KW-1185">Reference proteome</keyword>
<dbReference type="EMBL" id="LGRB01000010">
    <property type="protein sequence ID" value="OCT49815.1"/>
    <property type="molecule type" value="Genomic_DNA"/>
</dbReference>
<dbReference type="GO" id="GO:0031267">
    <property type="term" value="F:small GTPase binding"/>
    <property type="evidence" value="ECO:0007669"/>
    <property type="project" value="InterPro"/>
</dbReference>
<proteinExistence type="inferred from homology"/>
<dbReference type="SMART" id="SM00913">
    <property type="entry name" value="IBN_N"/>
    <property type="match status" value="1"/>
</dbReference>
<dbReference type="Gene3D" id="1.25.10.10">
    <property type="entry name" value="Leucine-rich Repeat Variant"/>
    <property type="match status" value="1"/>
</dbReference>
<dbReference type="GO" id="GO:0005829">
    <property type="term" value="C:cytosol"/>
    <property type="evidence" value="ECO:0007669"/>
    <property type="project" value="EnsemblFungi"/>
</dbReference>
<evidence type="ECO:0000256" key="3">
    <source>
        <dbReference type="ARBA" id="ARBA00022448"/>
    </source>
</evidence>
<keyword evidence="3" id="KW-0813">Transport</keyword>
<dbReference type="GO" id="GO:0061608">
    <property type="term" value="F:nuclear import signal receptor activity"/>
    <property type="evidence" value="ECO:0007669"/>
    <property type="project" value="EnsemblFungi"/>
</dbReference>
<dbReference type="GO" id="GO:0061676">
    <property type="term" value="F:importin-alpha family protein binding"/>
    <property type="evidence" value="ECO:0007669"/>
    <property type="project" value="EnsemblFungi"/>
</dbReference>
<dbReference type="VEuPathDB" id="FungiDB:CLCR_06580"/>
<organism evidence="11 12">
    <name type="scientific">Cladophialophora carrionii</name>
    <dbReference type="NCBI Taxonomy" id="86049"/>
    <lineage>
        <taxon>Eukaryota</taxon>
        <taxon>Fungi</taxon>
        <taxon>Dikarya</taxon>
        <taxon>Ascomycota</taxon>
        <taxon>Pezizomycotina</taxon>
        <taxon>Eurotiomycetes</taxon>
        <taxon>Chaetothyriomycetidae</taxon>
        <taxon>Chaetothyriales</taxon>
        <taxon>Herpotrichiellaceae</taxon>
        <taxon>Cladophialophora</taxon>
    </lineage>
</organism>
<evidence type="ECO:0000256" key="9">
    <source>
        <dbReference type="SAM" id="MobiDB-lite"/>
    </source>
</evidence>
<dbReference type="GO" id="GO:0006612">
    <property type="term" value="P:protein targeting to membrane"/>
    <property type="evidence" value="ECO:0007669"/>
    <property type="project" value="EnsemblFungi"/>
</dbReference>
<dbReference type="GO" id="GO:0005635">
    <property type="term" value="C:nuclear envelope"/>
    <property type="evidence" value="ECO:0007669"/>
    <property type="project" value="EnsemblFungi"/>
</dbReference>
<dbReference type="GO" id="GO:0034399">
    <property type="term" value="C:nuclear periphery"/>
    <property type="evidence" value="ECO:0007669"/>
    <property type="project" value="EnsemblFungi"/>
</dbReference>
<comment type="subcellular location">
    <subcellularLocation>
        <location evidence="1">Cytoplasm</location>
    </subcellularLocation>
</comment>
<dbReference type="GO" id="GO:0006656">
    <property type="term" value="P:phosphatidylcholine biosynthetic process"/>
    <property type="evidence" value="ECO:0007669"/>
    <property type="project" value="EnsemblFungi"/>
</dbReference>
<dbReference type="InterPro" id="IPR011989">
    <property type="entry name" value="ARM-like"/>
</dbReference>
<keyword evidence="6" id="KW-0653">Protein transport</keyword>
<dbReference type="GO" id="GO:0044877">
    <property type="term" value="F:protein-containing complex binding"/>
    <property type="evidence" value="ECO:0007669"/>
    <property type="project" value="EnsemblFungi"/>
</dbReference>
<dbReference type="FunFam" id="1.25.10.10:FF:000027">
    <property type="entry name" value="Importin subunit beta-1"/>
    <property type="match status" value="1"/>
</dbReference>
<dbReference type="PROSITE" id="PS50166">
    <property type="entry name" value="IMPORTIN_B_NT"/>
    <property type="match status" value="1"/>
</dbReference>
<dbReference type="Pfam" id="PF25574">
    <property type="entry name" value="TPR_IMB1"/>
    <property type="match status" value="1"/>
</dbReference>
<evidence type="ECO:0000256" key="8">
    <source>
        <dbReference type="ARBA" id="ARBA00083566"/>
    </source>
</evidence>
<keyword evidence="4" id="KW-0963">Cytoplasm</keyword>
<dbReference type="VEuPathDB" id="FungiDB:G647_08737"/>
<name>A0A1C1CMQ8_9EURO</name>
<evidence type="ECO:0000259" key="10">
    <source>
        <dbReference type="PROSITE" id="PS50166"/>
    </source>
</evidence>
<dbReference type="InterPro" id="IPR001494">
    <property type="entry name" value="Importin-beta_N"/>
</dbReference>
<evidence type="ECO:0000256" key="5">
    <source>
        <dbReference type="ARBA" id="ARBA00022737"/>
    </source>
</evidence>
<dbReference type="GO" id="GO:0097718">
    <property type="term" value="F:disordered domain specific binding"/>
    <property type="evidence" value="ECO:0007669"/>
    <property type="project" value="EnsemblFungi"/>
</dbReference>
<protein>
    <recommendedName>
        <fullName evidence="7">Importin-95</fullName>
    </recommendedName>
    <alternativeName>
        <fullName evidence="8">Karyopherin-95</fullName>
    </alternativeName>
</protein>
<comment type="caution">
    <text evidence="11">The sequence shown here is derived from an EMBL/GenBank/DDBJ whole genome shotgun (WGS) entry which is preliminary data.</text>
</comment>
<dbReference type="GO" id="GO:0005085">
    <property type="term" value="F:guanyl-nucleotide exchange factor activity"/>
    <property type="evidence" value="ECO:0007669"/>
    <property type="project" value="EnsemblFungi"/>
</dbReference>
<dbReference type="OrthoDB" id="10263328at2759"/>
<dbReference type="InterPro" id="IPR040122">
    <property type="entry name" value="Importin_beta"/>
</dbReference>
<evidence type="ECO:0000256" key="6">
    <source>
        <dbReference type="ARBA" id="ARBA00022927"/>
    </source>
</evidence>
<dbReference type="SUPFAM" id="SSF48371">
    <property type="entry name" value="ARM repeat"/>
    <property type="match status" value="1"/>
</dbReference>
<dbReference type="GO" id="GO:0060188">
    <property type="term" value="P:regulation of protein desumoylation"/>
    <property type="evidence" value="ECO:0007669"/>
    <property type="project" value="EnsemblFungi"/>
</dbReference>
<dbReference type="AlphaFoldDB" id="A0A1C1CMQ8"/>
<evidence type="ECO:0000256" key="7">
    <source>
        <dbReference type="ARBA" id="ARBA00079884"/>
    </source>
</evidence>
<dbReference type="Proteomes" id="UP000094526">
    <property type="component" value="Unassembled WGS sequence"/>
</dbReference>
<dbReference type="GO" id="GO:0046822">
    <property type="term" value="P:regulation of nucleocytoplasmic transport"/>
    <property type="evidence" value="ECO:0007669"/>
    <property type="project" value="EnsemblFungi"/>
</dbReference>
<evidence type="ECO:0000313" key="11">
    <source>
        <dbReference type="EMBL" id="OCT49815.1"/>
    </source>
</evidence>
<evidence type="ECO:0000313" key="12">
    <source>
        <dbReference type="Proteomes" id="UP000094526"/>
    </source>
</evidence>
<feature type="region of interest" description="Disordered" evidence="9">
    <location>
        <begin position="1038"/>
        <end position="1059"/>
    </location>
</feature>
<dbReference type="GO" id="GO:0006607">
    <property type="term" value="P:NLS-bearing protein import into nucleus"/>
    <property type="evidence" value="ECO:0007669"/>
    <property type="project" value="EnsemblFungi"/>
</dbReference>
<dbReference type="STRING" id="86049.A0A1C1CMQ8"/>
<dbReference type="InterPro" id="IPR016024">
    <property type="entry name" value="ARM-type_fold"/>
</dbReference>
<sequence>MDVRAVLENTFSPDASIRGGAEEQLRQAREGNFSEYLSILSQELANDQASPAVRQAAGLALKNAFTYRDVTRLREVQARWLQGVDPQIKAQVKELAVKTLTSTPQAANSAAQLIATIAAIELPRNEWSDLLPSLVHNVGSGDDKLKQSSLTTIGFICESDDVELRESLVGYSNAILTAVVQGARKEEANQDVRLSALSALSDATEFIRSNFENEGERNYIMQVVCEATQSQDTRVQAAAFGCLNRIMGIYYDKMRFYMEKALFGLTIAGMKNEEEDVAKLAIEFWCTVCEEEISIEDDNQQAQQEGSTELRPYFNFARVAAREVVPVLLQLMTKVSEDDADEEYNVARAAYQCLQLYAQTIGGDVVQTVLSFVEANLRSEDWTHRDAAVSSFGAIMDGPDIKTLDPLVKQALSVLIGMMQDPVVQVQDSAAYALSRICDYCSECIDPSVHLQPLMLALFAGLMGNPKIAASCCLALLNLTERFVGEEGASSNQLTPHFQASVTSLLAVTEKQDANNQLRTAAYEVLSGFVTNSAHDSLQIVAELSNVIIQRLESTIPMQKQIVSIDDKITLEELQVSLSSVLLAIVQRLEQNIGPQADRIMQINLELLNVTGNTSVPEVIFQIVSGLANALSADFLKYMDSFAPYLYNALGNQEAPEMCSLAIGLVSDIVRALEDKARPYCDTFMNYLLNDLRSDKLSNALKPPILETFGDIATSIGVHFETYVTVVAGVLQQANNVSVANDVSFDMLDYIVSLRSGIADAWSGLILAFKGTDKVNILQSYVQPIFEFLQTVSQDMNHNEGLLRACMGIIADLSEAFPGGSLADYYRQDWVLKLIKETRTSRDFTPRTINAARWAREQVKRQTQHQAPAPAPAQHLQPTPVRALITICEGNGHFPSEADTLIGIPEDDEDPGRSQNGENGHVDTLYPLESHLHGIGDIHAPRLDTDRAVNLPPHPLIGSPSSSQWLDLNAPNVSPATGAIVQSPTVPPLDLQSRLQQQQQYLGFGSPDNVSIRDFATSGGPVQPAANRNVSYSSTILSYDGDVDSPDADTSSALPPDWR</sequence>
<feature type="domain" description="Importin N-terminal" evidence="10">
    <location>
        <begin position="21"/>
        <end position="102"/>
    </location>
</feature>
<keyword evidence="5" id="KW-0677">Repeat</keyword>
<dbReference type="InterPro" id="IPR058584">
    <property type="entry name" value="IMB1_TNPO1-like_TPR"/>
</dbReference>
<evidence type="ECO:0000256" key="2">
    <source>
        <dbReference type="ARBA" id="ARBA00010907"/>
    </source>
</evidence>
<dbReference type="PANTHER" id="PTHR10527">
    <property type="entry name" value="IMPORTIN BETA"/>
    <property type="match status" value="1"/>
</dbReference>
<comment type="similarity">
    <text evidence="2">Belongs to the importin beta family. Importin beta-1 subfamily.</text>
</comment>